<dbReference type="InterPro" id="IPR005861">
    <property type="entry name" value="HisP_aminotrans"/>
</dbReference>
<dbReference type="RefSeq" id="WP_015258598.1">
    <property type="nucleotide sequence ID" value="NC_019902.2"/>
</dbReference>
<keyword evidence="12" id="KW-1185">Reference proteome</keyword>
<dbReference type="AlphaFoldDB" id="L0DYP2"/>
<evidence type="ECO:0000256" key="6">
    <source>
        <dbReference type="ARBA" id="ARBA00022679"/>
    </source>
</evidence>
<sequence>MTMTDFSSLAVAGVQALRPYEPGKPVETLERELGIREAVKLASNENPLGPSPKAVAAMQAALGGVHIYPDGNGFALKQALADRHRASPAQITLGNGSNEILELVARAWLAPGRSAVFSRHAFAVYPLVVQAVSADARVAEALPAGADQPFGHDLGAMAALVDESTRVVFIANPNNPTGTWVGGAELEAFVAGVPAQTLVVVDEAYAEYVEVADYPDTTQWVARFPNLIVTRTFSKIHGLAGLRLGYSVSSEPVAELLNRVRQPFNVNTLAQAAGLAALGDPGHVERSARVNREGLRQLEAGLRERGLDFIPSVGNFLTFDVRQPPGPVYERLLRQGVIVRPVVNYGLPTQLRVTVGRAEENARFLQALDAVLAAA</sequence>
<comment type="similarity">
    <text evidence="3 9">Belongs to the class-II pyridoxal-phosphate-dependent aminotransferase family. Histidinol-phosphate aminotransferase subfamily.</text>
</comment>
<dbReference type="NCBIfam" id="TIGR01141">
    <property type="entry name" value="hisC"/>
    <property type="match status" value="1"/>
</dbReference>
<feature type="domain" description="Aminotransferase class I/classII large" evidence="10">
    <location>
        <begin position="38"/>
        <end position="368"/>
    </location>
</feature>
<dbReference type="PANTHER" id="PTHR43643">
    <property type="entry name" value="HISTIDINOL-PHOSPHATE AMINOTRANSFERASE 2"/>
    <property type="match status" value="1"/>
</dbReference>
<dbReference type="InterPro" id="IPR050106">
    <property type="entry name" value="HistidinolP_aminotransfase"/>
</dbReference>
<dbReference type="InterPro" id="IPR015421">
    <property type="entry name" value="PyrdxlP-dep_Trfase_major"/>
</dbReference>
<dbReference type="HAMAP" id="MF_01023">
    <property type="entry name" value="HisC_aminotrans_2"/>
    <property type="match status" value="1"/>
</dbReference>
<keyword evidence="5 9" id="KW-0032">Aminotransferase</keyword>
<dbReference type="Proteomes" id="UP000010809">
    <property type="component" value="Chromosome"/>
</dbReference>
<evidence type="ECO:0000256" key="5">
    <source>
        <dbReference type="ARBA" id="ARBA00022576"/>
    </source>
</evidence>
<evidence type="ECO:0000256" key="7">
    <source>
        <dbReference type="ARBA" id="ARBA00022898"/>
    </source>
</evidence>
<dbReference type="PATRIC" id="fig|1255043.3.peg.1832"/>
<proteinExistence type="inferred from homology"/>
<dbReference type="GO" id="GO:0030170">
    <property type="term" value="F:pyridoxal phosphate binding"/>
    <property type="evidence" value="ECO:0007669"/>
    <property type="project" value="InterPro"/>
</dbReference>
<evidence type="ECO:0000313" key="11">
    <source>
        <dbReference type="EMBL" id="AGA33471.1"/>
    </source>
</evidence>
<evidence type="ECO:0000256" key="3">
    <source>
        <dbReference type="ARBA" id="ARBA00007970"/>
    </source>
</evidence>
<dbReference type="EC" id="2.6.1.9" evidence="9"/>
<dbReference type="OrthoDB" id="9813612at2"/>
<evidence type="ECO:0000256" key="8">
    <source>
        <dbReference type="ARBA" id="ARBA00047481"/>
    </source>
</evidence>
<dbReference type="EMBL" id="CP003989">
    <property type="protein sequence ID" value="AGA33471.1"/>
    <property type="molecule type" value="Genomic_DNA"/>
</dbReference>
<evidence type="ECO:0000256" key="1">
    <source>
        <dbReference type="ARBA" id="ARBA00001933"/>
    </source>
</evidence>
<accession>L0DYP2</accession>
<dbReference type="Pfam" id="PF00155">
    <property type="entry name" value="Aminotran_1_2"/>
    <property type="match status" value="1"/>
</dbReference>
<dbReference type="Gene3D" id="3.40.640.10">
    <property type="entry name" value="Type I PLP-dependent aspartate aminotransferase-like (Major domain)"/>
    <property type="match status" value="1"/>
</dbReference>
<dbReference type="STRING" id="1255043.TVNIR_1810"/>
<dbReference type="InterPro" id="IPR015424">
    <property type="entry name" value="PyrdxlP-dep_Trfase"/>
</dbReference>
<dbReference type="InterPro" id="IPR004839">
    <property type="entry name" value="Aminotransferase_I/II_large"/>
</dbReference>
<comment type="cofactor">
    <cofactor evidence="1 9">
        <name>pyridoxal 5'-phosphate</name>
        <dbReference type="ChEBI" id="CHEBI:597326"/>
    </cofactor>
</comment>
<feature type="modified residue" description="N6-(pyridoxal phosphate)lysine" evidence="9">
    <location>
        <position position="235"/>
    </location>
</feature>
<evidence type="ECO:0000256" key="9">
    <source>
        <dbReference type="HAMAP-Rule" id="MF_01023"/>
    </source>
</evidence>
<keyword evidence="9" id="KW-0028">Amino-acid biosynthesis</keyword>
<dbReference type="eggNOG" id="COG0079">
    <property type="taxonomic scope" value="Bacteria"/>
</dbReference>
<evidence type="ECO:0000313" key="12">
    <source>
        <dbReference type="Proteomes" id="UP000010809"/>
    </source>
</evidence>
<comment type="pathway">
    <text evidence="2 9">Amino-acid biosynthesis; L-histidine biosynthesis; L-histidine from 5-phospho-alpha-D-ribose 1-diphosphate: step 7/9.</text>
</comment>
<evidence type="ECO:0000256" key="2">
    <source>
        <dbReference type="ARBA" id="ARBA00005011"/>
    </source>
</evidence>
<keyword evidence="9" id="KW-0368">Histidine biosynthesis</keyword>
<dbReference type="SUPFAM" id="SSF53383">
    <property type="entry name" value="PLP-dependent transferases"/>
    <property type="match status" value="1"/>
</dbReference>
<dbReference type="InterPro" id="IPR015422">
    <property type="entry name" value="PyrdxlP-dep_Trfase_small"/>
</dbReference>
<keyword evidence="6 9" id="KW-0808">Transferase</keyword>
<keyword evidence="7 9" id="KW-0663">Pyridoxal phosphate</keyword>
<dbReference type="GO" id="GO:0000105">
    <property type="term" value="P:L-histidine biosynthetic process"/>
    <property type="evidence" value="ECO:0007669"/>
    <property type="project" value="UniProtKB-UniRule"/>
</dbReference>
<name>L0DYP2_THIND</name>
<dbReference type="CDD" id="cd00609">
    <property type="entry name" value="AAT_like"/>
    <property type="match status" value="1"/>
</dbReference>
<dbReference type="PANTHER" id="PTHR43643:SF3">
    <property type="entry name" value="HISTIDINOL-PHOSPHATE AMINOTRANSFERASE"/>
    <property type="match status" value="1"/>
</dbReference>
<dbReference type="Gene3D" id="3.90.1150.10">
    <property type="entry name" value="Aspartate Aminotransferase, domain 1"/>
    <property type="match status" value="1"/>
</dbReference>
<dbReference type="HOGENOM" id="CLU_017584_3_3_6"/>
<comment type="catalytic activity">
    <reaction evidence="8 9">
        <text>L-histidinol phosphate + 2-oxoglutarate = 3-(imidazol-4-yl)-2-oxopropyl phosphate + L-glutamate</text>
        <dbReference type="Rhea" id="RHEA:23744"/>
        <dbReference type="ChEBI" id="CHEBI:16810"/>
        <dbReference type="ChEBI" id="CHEBI:29985"/>
        <dbReference type="ChEBI" id="CHEBI:57766"/>
        <dbReference type="ChEBI" id="CHEBI:57980"/>
        <dbReference type="EC" id="2.6.1.9"/>
    </reaction>
</comment>
<dbReference type="GO" id="GO:0004400">
    <property type="term" value="F:histidinol-phosphate transaminase activity"/>
    <property type="evidence" value="ECO:0007669"/>
    <property type="project" value="UniProtKB-UniRule"/>
</dbReference>
<protein>
    <recommendedName>
        <fullName evidence="9">Histidinol-phosphate aminotransferase</fullName>
        <ecNumber evidence="9">2.6.1.9</ecNumber>
    </recommendedName>
    <alternativeName>
        <fullName evidence="9">Imidazole acetol-phosphate transaminase</fullName>
    </alternativeName>
</protein>
<comment type="subunit">
    <text evidence="4 9">Homodimer.</text>
</comment>
<dbReference type="KEGG" id="tni:TVNIR_1810"/>
<gene>
    <name evidence="9" type="primary">hisC</name>
    <name evidence="11" type="ordered locus">TVNIR_1810</name>
</gene>
<evidence type="ECO:0000259" key="10">
    <source>
        <dbReference type="Pfam" id="PF00155"/>
    </source>
</evidence>
<dbReference type="UniPathway" id="UPA00031">
    <property type="reaction ID" value="UER00012"/>
</dbReference>
<reference evidence="11" key="1">
    <citation type="submission" date="2015-12" db="EMBL/GenBank/DDBJ databases">
        <authorList>
            <person name="Tikhonova T.V."/>
            <person name="Pavlov A.R."/>
            <person name="Beletsky A.V."/>
            <person name="Mardanov A.V."/>
            <person name="Sorokin D.Y."/>
            <person name="Ravin N.V."/>
            <person name="Popov V.O."/>
        </authorList>
    </citation>
    <scope>NUCLEOTIDE SEQUENCE</scope>
    <source>
        <strain evidence="11">DSM 14787</strain>
    </source>
</reference>
<evidence type="ECO:0000256" key="4">
    <source>
        <dbReference type="ARBA" id="ARBA00011738"/>
    </source>
</evidence>
<organism evidence="11 12">
    <name type="scientific">Thioalkalivibrio nitratireducens (strain DSM 14787 / UNIQEM 213 / ALEN2)</name>
    <dbReference type="NCBI Taxonomy" id="1255043"/>
    <lineage>
        <taxon>Bacteria</taxon>
        <taxon>Pseudomonadati</taxon>
        <taxon>Pseudomonadota</taxon>
        <taxon>Gammaproteobacteria</taxon>
        <taxon>Chromatiales</taxon>
        <taxon>Ectothiorhodospiraceae</taxon>
        <taxon>Thioalkalivibrio</taxon>
    </lineage>
</organism>